<keyword evidence="2" id="KW-1185">Reference proteome</keyword>
<organism evidence="1 2">
    <name type="scientific">Ricinus communis</name>
    <name type="common">Castor bean</name>
    <dbReference type="NCBI Taxonomy" id="3988"/>
    <lineage>
        <taxon>Eukaryota</taxon>
        <taxon>Viridiplantae</taxon>
        <taxon>Streptophyta</taxon>
        <taxon>Embryophyta</taxon>
        <taxon>Tracheophyta</taxon>
        <taxon>Spermatophyta</taxon>
        <taxon>Magnoliopsida</taxon>
        <taxon>eudicotyledons</taxon>
        <taxon>Gunneridae</taxon>
        <taxon>Pentapetalae</taxon>
        <taxon>rosids</taxon>
        <taxon>fabids</taxon>
        <taxon>Malpighiales</taxon>
        <taxon>Euphorbiaceae</taxon>
        <taxon>Acalyphoideae</taxon>
        <taxon>Acalypheae</taxon>
        <taxon>Ricinus</taxon>
    </lineage>
</organism>
<name>B9TGB3_RICCO</name>
<proteinExistence type="predicted"/>
<evidence type="ECO:0000313" key="2">
    <source>
        <dbReference type="Proteomes" id="UP000008311"/>
    </source>
</evidence>
<dbReference type="EMBL" id="EQ980537">
    <property type="protein sequence ID" value="EEF25100.1"/>
    <property type="molecule type" value="Genomic_DNA"/>
</dbReference>
<evidence type="ECO:0000313" key="1">
    <source>
        <dbReference type="EMBL" id="EEF25100.1"/>
    </source>
</evidence>
<dbReference type="AlphaFoldDB" id="B9TGB3"/>
<sequence>MPVERLHQRRRARIADLPERGERARRARLDCRARQPHRLVVIAHCGLAGAQHQQLQPLAAQAVGAQHRAQLGQADRLTIGDDERTFGAPVERGMCGQMQHARRTLRERRREVRTVEIGEQHAIAPRRHCCFGRGAFQPGEAADRQ</sequence>
<accession>B9TGB3</accession>
<dbReference type="Proteomes" id="UP000008311">
    <property type="component" value="Unassembled WGS sequence"/>
</dbReference>
<protein>
    <submittedName>
        <fullName evidence="1">Uncharacterized protein</fullName>
    </submittedName>
</protein>
<gene>
    <name evidence="1" type="ORF">RCOM_1891580</name>
</gene>
<reference evidence="2" key="1">
    <citation type="journal article" date="2010" name="Nat. Biotechnol.">
        <title>Draft genome sequence of the oilseed species Ricinus communis.</title>
        <authorList>
            <person name="Chan A.P."/>
            <person name="Crabtree J."/>
            <person name="Zhao Q."/>
            <person name="Lorenzi H."/>
            <person name="Orvis J."/>
            <person name="Puiu D."/>
            <person name="Melake-Berhan A."/>
            <person name="Jones K.M."/>
            <person name="Redman J."/>
            <person name="Chen G."/>
            <person name="Cahoon E.B."/>
            <person name="Gedil M."/>
            <person name="Stanke M."/>
            <person name="Haas B.J."/>
            <person name="Wortman J.R."/>
            <person name="Fraser-Liggett C.M."/>
            <person name="Ravel J."/>
            <person name="Rabinowicz P.D."/>
        </authorList>
    </citation>
    <scope>NUCLEOTIDE SEQUENCE [LARGE SCALE GENOMIC DNA]</scope>
    <source>
        <strain evidence="2">cv. Hale</strain>
    </source>
</reference>
<feature type="non-terminal residue" evidence="1">
    <location>
        <position position="145"/>
    </location>
</feature>
<dbReference type="InParanoid" id="B9TGB3"/>